<dbReference type="PANTHER" id="PTHR45458:SF3">
    <property type="entry name" value="CHAIN DEHYDROGENASE (ATSC), PUTATIVE-RELATED"/>
    <property type="match status" value="1"/>
</dbReference>
<dbReference type="InterPro" id="IPR002347">
    <property type="entry name" value="SDR_fam"/>
</dbReference>
<dbReference type="OrthoDB" id="7289984at2759"/>
<dbReference type="AlphaFoldDB" id="A0A6A5TPN5"/>
<dbReference type="PRINTS" id="PR00081">
    <property type="entry name" value="GDHRDH"/>
</dbReference>
<keyword evidence="3" id="KW-1185">Reference proteome</keyword>
<evidence type="ECO:0000313" key="3">
    <source>
        <dbReference type="Proteomes" id="UP000800035"/>
    </source>
</evidence>
<evidence type="ECO:0000256" key="1">
    <source>
        <dbReference type="ARBA" id="ARBA00022857"/>
    </source>
</evidence>
<dbReference type="EMBL" id="ML976998">
    <property type="protein sequence ID" value="KAF1954601.1"/>
    <property type="molecule type" value="Genomic_DNA"/>
</dbReference>
<accession>A0A6A5TPN5</accession>
<dbReference type="Gene3D" id="3.40.50.720">
    <property type="entry name" value="NAD(P)-binding Rossmann-like Domain"/>
    <property type="match status" value="1"/>
</dbReference>
<keyword evidence="1" id="KW-0521">NADP</keyword>
<dbReference type="PANTHER" id="PTHR45458">
    <property type="entry name" value="SHORT-CHAIN DEHYDROGENASE/REDUCTASE SDR"/>
    <property type="match status" value="1"/>
</dbReference>
<dbReference type="InterPro" id="IPR052184">
    <property type="entry name" value="SDR_enzymes"/>
</dbReference>
<reference evidence="2" key="1">
    <citation type="journal article" date="2020" name="Stud. Mycol.">
        <title>101 Dothideomycetes genomes: a test case for predicting lifestyles and emergence of pathogens.</title>
        <authorList>
            <person name="Haridas S."/>
            <person name="Albert R."/>
            <person name="Binder M."/>
            <person name="Bloem J."/>
            <person name="Labutti K."/>
            <person name="Salamov A."/>
            <person name="Andreopoulos B."/>
            <person name="Baker S."/>
            <person name="Barry K."/>
            <person name="Bills G."/>
            <person name="Bluhm B."/>
            <person name="Cannon C."/>
            <person name="Castanera R."/>
            <person name="Culley D."/>
            <person name="Daum C."/>
            <person name="Ezra D."/>
            <person name="Gonzalez J."/>
            <person name="Henrissat B."/>
            <person name="Kuo A."/>
            <person name="Liang C."/>
            <person name="Lipzen A."/>
            <person name="Lutzoni F."/>
            <person name="Magnuson J."/>
            <person name="Mondo S."/>
            <person name="Nolan M."/>
            <person name="Ohm R."/>
            <person name="Pangilinan J."/>
            <person name="Park H.-J."/>
            <person name="Ramirez L."/>
            <person name="Alfaro M."/>
            <person name="Sun H."/>
            <person name="Tritt A."/>
            <person name="Yoshinaga Y."/>
            <person name="Zwiers L.-H."/>
            <person name="Turgeon B."/>
            <person name="Goodwin S."/>
            <person name="Spatafora J."/>
            <person name="Crous P."/>
            <person name="Grigoriev I."/>
        </authorList>
    </citation>
    <scope>NUCLEOTIDE SEQUENCE</scope>
    <source>
        <strain evidence="2">CBS 675.92</strain>
    </source>
</reference>
<dbReference type="GO" id="GO:0016616">
    <property type="term" value="F:oxidoreductase activity, acting on the CH-OH group of donors, NAD or NADP as acceptor"/>
    <property type="evidence" value="ECO:0007669"/>
    <property type="project" value="TreeGrafter"/>
</dbReference>
<dbReference type="InterPro" id="IPR020904">
    <property type="entry name" value="Sc_DH/Rdtase_CS"/>
</dbReference>
<dbReference type="Proteomes" id="UP000800035">
    <property type="component" value="Unassembled WGS sequence"/>
</dbReference>
<dbReference type="Pfam" id="PF00106">
    <property type="entry name" value="adh_short"/>
    <property type="match status" value="1"/>
</dbReference>
<name>A0A6A5TPN5_9PLEO</name>
<proteinExistence type="predicted"/>
<evidence type="ECO:0000313" key="2">
    <source>
        <dbReference type="EMBL" id="KAF1954601.1"/>
    </source>
</evidence>
<dbReference type="SUPFAM" id="SSF51735">
    <property type="entry name" value="NAD(P)-binding Rossmann-fold domains"/>
    <property type="match status" value="1"/>
</dbReference>
<dbReference type="InterPro" id="IPR036291">
    <property type="entry name" value="NAD(P)-bd_dom_sf"/>
</dbReference>
<organism evidence="2 3">
    <name type="scientific">Byssothecium circinans</name>
    <dbReference type="NCBI Taxonomy" id="147558"/>
    <lineage>
        <taxon>Eukaryota</taxon>
        <taxon>Fungi</taxon>
        <taxon>Dikarya</taxon>
        <taxon>Ascomycota</taxon>
        <taxon>Pezizomycotina</taxon>
        <taxon>Dothideomycetes</taxon>
        <taxon>Pleosporomycetidae</taxon>
        <taxon>Pleosporales</taxon>
        <taxon>Massarineae</taxon>
        <taxon>Massarinaceae</taxon>
        <taxon>Byssothecium</taxon>
    </lineage>
</organism>
<gene>
    <name evidence="2" type="ORF">CC80DRAFT_517508</name>
</gene>
<dbReference type="PROSITE" id="PS00061">
    <property type="entry name" value="ADH_SHORT"/>
    <property type="match status" value="1"/>
</dbReference>
<sequence>MASYVITGASKGLGWGFLEHLSADPSNTIIGVVRNAPPTVNRMKSEFPDRKNITILQADLNDRLSLKKAAVHTAKVTGGSLDYLIGNAAYISVFDGFDGAGDLIAKSSHDEFVRHFHGYMNTNVLGQIFLYDAFLPLVLKGRVKKVLSISTGMGDLDFNREWDHDHSLLYSASKAALNMVNVKFGAQYKKDGVLFLTVCPGVVDTGHYDGLTPEQAAKQVSISDKFAAYSPNFKGAYAPIDSVKMVLSVLDKSSVEKDQGKYVSHLGTKRWLP</sequence>
<protein>
    <submittedName>
        <fullName evidence="2">Putative short chain dehydrogenase</fullName>
    </submittedName>
</protein>